<dbReference type="EMBL" id="OW152833">
    <property type="protein sequence ID" value="CAH2055024.1"/>
    <property type="molecule type" value="Genomic_DNA"/>
</dbReference>
<keyword evidence="2" id="KW-1185">Reference proteome</keyword>
<gene>
    <name evidence="1" type="ORF">IPOD504_LOCUS8899</name>
</gene>
<reference evidence="1" key="1">
    <citation type="submission" date="2022-03" db="EMBL/GenBank/DDBJ databases">
        <authorList>
            <person name="Martin H S."/>
        </authorList>
    </citation>
    <scope>NUCLEOTIDE SEQUENCE</scope>
</reference>
<name>A0ABN8IH27_9NEOP</name>
<protein>
    <submittedName>
        <fullName evidence="1">Uncharacterized protein</fullName>
    </submittedName>
</protein>
<dbReference type="Proteomes" id="UP000837857">
    <property type="component" value="Chromosome 21"/>
</dbReference>
<proteinExistence type="predicted"/>
<organism evidence="1 2">
    <name type="scientific">Iphiclides podalirius</name>
    <name type="common">scarce swallowtail</name>
    <dbReference type="NCBI Taxonomy" id="110791"/>
    <lineage>
        <taxon>Eukaryota</taxon>
        <taxon>Metazoa</taxon>
        <taxon>Ecdysozoa</taxon>
        <taxon>Arthropoda</taxon>
        <taxon>Hexapoda</taxon>
        <taxon>Insecta</taxon>
        <taxon>Pterygota</taxon>
        <taxon>Neoptera</taxon>
        <taxon>Endopterygota</taxon>
        <taxon>Lepidoptera</taxon>
        <taxon>Glossata</taxon>
        <taxon>Ditrysia</taxon>
        <taxon>Papilionoidea</taxon>
        <taxon>Papilionidae</taxon>
        <taxon>Papilioninae</taxon>
        <taxon>Iphiclides</taxon>
    </lineage>
</organism>
<evidence type="ECO:0000313" key="1">
    <source>
        <dbReference type="EMBL" id="CAH2055024.1"/>
    </source>
</evidence>
<sequence length="81" mass="9131">MRARVEIAARPGAVPPYVTRSHVTLTNIWRSLSIVAVVVVVAAYRNPIASRLPLINRNNRMFRKVHAKCSRPALARRCHFG</sequence>
<feature type="non-terminal residue" evidence="1">
    <location>
        <position position="81"/>
    </location>
</feature>
<evidence type="ECO:0000313" key="2">
    <source>
        <dbReference type="Proteomes" id="UP000837857"/>
    </source>
</evidence>
<accession>A0ABN8IH27</accession>